<evidence type="ECO:0000256" key="10">
    <source>
        <dbReference type="ARBA" id="ARBA00022777"/>
    </source>
</evidence>
<keyword evidence="11 16" id="KW-0067">ATP-binding</keyword>
<dbReference type="GO" id="GO:0030246">
    <property type="term" value="F:carbohydrate binding"/>
    <property type="evidence" value="ECO:0007669"/>
    <property type="project" value="UniProtKB-KW"/>
</dbReference>
<dbReference type="AlphaFoldDB" id="A0A251UFU3"/>
<dbReference type="PROSITE" id="PS50011">
    <property type="entry name" value="PROTEIN_KINASE_DOM"/>
    <property type="match status" value="1"/>
</dbReference>
<dbReference type="GO" id="GO:0005524">
    <property type="term" value="F:ATP binding"/>
    <property type="evidence" value="ECO:0007669"/>
    <property type="project" value="UniProtKB-UniRule"/>
</dbReference>
<evidence type="ECO:0000256" key="14">
    <source>
        <dbReference type="ARBA" id="ARBA00023170"/>
    </source>
</evidence>
<keyword evidence="4" id="KW-1003">Cell membrane</keyword>
<dbReference type="GO" id="GO:0004714">
    <property type="term" value="F:transmembrane receptor protein tyrosine kinase activity"/>
    <property type="evidence" value="ECO:0007669"/>
    <property type="project" value="InterPro"/>
</dbReference>
<comment type="subcellular location">
    <subcellularLocation>
        <location evidence="1">Cell membrane</location>
        <topology evidence="1">Single-pass type I membrane protein</topology>
    </subcellularLocation>
</comment>
<organism evidence="20 21">
    <name type="scientific">Helianthus annuus</name>
    <name type="common">Common sunflower</name>
    <dbReference type="NCBI Taxonomy" id="4232"/>
    <lineage>
        <taxon>Eukaryota</taxon>
        <taxon>Viridiplantae</taxon>
        <taxon>Streptophyta</taxon>
        <taxon>Embryophyta</taxon>
        <taxon>Tracheophyta</taxon>
        <taxon>Spermatophyta</taxon>
        <taxon>Magnoliopsida</taxon>
        <taxon>eudicotyledons</taxon>
        <taxon>Gunneridae</taxon>
        <taxon>Pentapetalae</taxon>
        <taxon>asterids</taxon>
        <taxon>campanulids</taxon>
        <taxon>Asterales</taxon>
        <taxon>Asteraceae</taxon>
        <taxon>Asteroideae</taxon>
        <taxon>Heliantheae alliance</taxon>
        <taxon>Heliantheae</taxon>
        <taxon>Helianthus</taxon>
    </lineage>
</organism>
<accession>A0A251UFU3</accession>
<feature type="binding site" evidence="16">
    <location>
        <position position="60"/>
    </location>
    <ligand>
        <name>ATP</name>
        <dbReference type="ChEBI" id="CHEBI:30616"/>
    </ligand>
</feature>
<dbReference type="InterPro" id="IPR008271">
    <property type="entry name" value="Ser/Thr_kinase_AS"/>
</dbReference>
<dbReference type="InterPro" id="IPR017441">
    <property type="entry name" value="Protein_kinase_ATP_BS"/>
</dbReference>
<feature type="domain" description="Protein kinase" evidence="18">
    <location>
        <begin position="24"/>
        <end position="311"/>
    </location>
</feature>
<keyword evidence="7" id="KW-0812">Transmembrane</keyword>
<dbReference type="PANTHER" id="PTHR27003:SF326">
    <property type="entry name" value="PROTEIN KINASE DOMAIN-CONTAINING PROTEIN"/>
    <property type="match status" value="1"/>
</dbReference>
<dbReference type="PANTHER" id="PTHR27003">
    <property type="entry name" value="OS07G0166700 PROTEIN"/>
    <property type="match status" value="1"/>
</dbReference>
<keyword evidence="20" id="KW-0430">Lectin</keyword>
<evidence type="ECO:0000256" key="1">
    <source>
        <dbReference type="ARBA" id="ARBA00004251"/>
    </source>
</evidence>
<dbReference type="PROSITE" id="PS00107">
    <property type="entry name" value="PROTEIN_KINASE_ATP"/>
    <property type="match status" value="1"/>
</dbReference>
<dbReference type="InParanoid" id="A0A251UFU3"/>
<evidence type="ECO:0000256" key="6">
    <source>
        <dbReference type="ARBA" id="ARBA00022679"/>
    </source>
</evidence>
<evidence type="ECO:0000256" key="4">
    <source>
        <dbReference type="ARBA" id="ARBA00022475"/>
    </source>
</evidence>
<comment type="similarity">
    <text evidence="17">Belongs to the protein kinase superfamily.</text>
</comment>
<dbReference type="Proteomes" id="UP000215914">
    <property type="component" value="Chromosome 7"/>
</dbReference>
<dbReference type="InterPro" id="IPR000719">
    <property type="entry name" value="Prot_kinase_dom"/>
</dbReference>
<evidence type="ECO:0000256" key="3">
    <source>
        <dbReference type="ARBA" id="ARBA00010217"/>
    </source>
</evidence>
<dbReference type="EMBL" id="CM007896">
    <property type="protein sequence ID" value="OTG21161.1"/>
    <property type="molecule type" value="Genomic_DNA"/>
</dbReference>
<evidence type="ECO:0000256" key="12">
    <source>
        <dbReference type="ARBA" id="ARBA00022989"/>
    </source>
</evidence>
<reference evidence="20" key="2">
    <citation type="submission" date="2017-02" db="EMBL/GenBank/DDBJ databases">
        <title>Sunflower complete genome.</title>
        <authorList>
            <person name="Langlade N."/>
            <person name="Munos S."/>
        </authorList>
    </citation>
    <scope>NUCLEOTIDE SEQUENCE [LARGE SCALE GENOMIC DNA]</scope>
    <source>
        <tissue evidence="20">Leaves</tissue>
    </source>
</reference>
<evidence type="ECO:0000256" key="11">
    <source>
        <dbReference type="ARBA" id="ARBA00022840"/>
    </source>
</evidence>
<evidence type="ECO:0000256" key="8">
    <source>
        <dbReference type="ARBA" id="ARBA00022729"/>
    </source>
</evidence>
<evidence type="ECO:0000313" key="20">
    <source>
        <dbReference type="EMBL" id="OTG21161.1"/>
    </source>
</evidence>
<protein>
    <submittedName>
        <fullName evidence="20">Putative concanavalin A-like lectin/glucanase domain-containing protein</fullName>
    </submittedName>
</protein>
<dbReference type="InterPro" id="IPR011009">
    <property type="entry name" value="Kinase-like_dom_sf"/>
</dbReference>
<dbReference type="FunFam" id="1.10.510.10:FF:000240">
    <property type="entry name" value="Lectin-domain containing receptor kinase A4.3"/>
    <property type="match status" value="1"/>
</dbReference>
<comment type="similarity">
    <text evidence="2">In the N-terminal section; belongs to the leguminous lectin family.</text>
</comment>
<dbReference type="Gene3D" id="1.10.510.10">
    <property type="entry name" value="Transferase(Phosphotransferase) domain 1"/>
    <property type="match status" value="1"/>
</dbReference>
<keyword evidence="14" id="KW-0675">Receptor</keyword>
<evidence type="ECO:0000256" key="13">
    <source>
        <dbReference type="ARBA" id="ARBA00023136"/>
    </source>
</evidence>
<reference evidence="19 21" key="1">
    <citation type="journal article" date="2017" name="Nature">
        <title>The sunflower genome provides insights into oil metabolism, flowering and Asterid evolution.</title>
        <authorList>
            <person name="Badouin H."/>
            <person name="Gouzy J."/>
            <person name="Grassa C.J."/>
            <person name="Murat F."/>
            <person name="Staton S.E."/>
            <person name="Cottret L."/>
            <person name="Lelandais-Briere C."/>
            <person name="Owens G.L."/>
            <person name="Carrere S."/>
            <person name="Mayjonade B."/>
            <person name="Legrand L."/>
            <person name="Gill N."/>
            <person name="Kane N.C."/>
            <person name="Bowers J.E."/>
            <person name="Hubner S."/>
            <person name="Bellec A."/>
            <person name="Berard A."/>
            <person name="Berges H."/>
            <person name="Blanchet N."/>
            <person name="Boniface M.C."/>
            <person name="Brunel D."/>
            <person name="Catrice O."/>
            <person name="Chaidir N."/>
            <person name="Claudel C."/>
            <person name="Donnadieu C."/>
            <person name="Faraut T."/>
            <person name="Fievet G."/>
            <person name="Helmstetter N."/>
            <person name="King M."/>
            <person name="Knapp S.J."/>
            <person name="Lai Z."/>
            <person name="Le Paslier M.C."/>
            <person name="Lippi Y."/>
            <person name="Lorenzon L."/>
            <person name="Mandel J.R."/>
            <person name="Marage G."/>
            <person name="Marchand G."/>
            <person name="Marquand E."/>
            <person name="Bret-Mestries E."/>
            <person name="Morien E."/>
            <person name="Nambeesan S."/>
            <person name="Nguyen T."/>
            <person name="Pegot-Espagnet P."/>
            <person name="Pouilly N."/>
            <person name="Raftis F."/>
            <person name="Sallet E."/>
            <person name="Schiex T."/>
            <person name="Thomas J."/>
            <person name="Vandecasteele C."/>
            <person name="Vares D."/>
            <person name="Vear F."/>
            <person name="Vautrin S."/>
            <person name="Crespi M."/>
            <person name="Mangin B."/>
            <person name="Burke J.M."/>
            <person name="Salse J."/>
            <person name="Munos S."/>
            <person name="Vincourt P."/>
            <person name="Rieseberg L.H."/>
            <person name="Langlade N.B."/>
        </authorList>
    </citation>
    <scope>NUCLEOTIDE SEQUENCE [LARGE SCALE GENOMIC DNA]</scope>
    <source>
        <strain evidence="21">cv. SF193</strain>
        <tissue evidence="19">Leaves</tissue>
    </source>
</reference>
<keyword evidence="21" id="KW-1185">Reference proteome</keyword>
<evidence type="ECO:0000256" key="5">
    <source>
        <dbReference type="ARBA" id="ARBA00022527"/>
    </source>
</evidence>
<keyword evidence="6 19" id="KW-0808">Transferase</keyword>
<keyword evidence="9 16" id="KW-0547">Nucleotide-binding</keyword>
<comment type="similarity">
    <text evidence="3">In the C-terminal section; belongs to the protein kinase superfamily. Ser/Thr protein kinase family.</text>
</comment>
<evidence type="ECO:0000313" key="19">
    <source>
        <dbReference type="EMBL" id="KAF5799960.1"/>
    </source>
</evidence>
<evidence type="ECO:0000256" key="2">
    <source>
        <dbReference type="ARBA" id="ARBA00008536"/>
    </source>
</evidence>
<sequence>MSNLKGLAHLRMSLDDIKSATNDFADNRILGRGGFGVVYAGQLPTTHRSACEPGTPVAVKRLNVNSHQGDKEFLKEILMLDSCKHKNLVYLIGFVSEDTERILVYKKEDNGSLDKHLGSTDLTWEQRLRICLGAARGLEYLHSSVGTEHRVLHCDLKSSNVLLDANFEAKISDFGLSKIGPKNMPHTFLATVPCGTLGYVDPEYAISGVLTKESDVYSFGVVLFEVLCGRLATVVKSKDEYEFLSRLVKKYYAEGKLDDIIFPGLVEQMKPGSRELFSNIAFRCLNQDRKLRPTMRTVVKELESALEHQLVSLYFLQSRLHNIHVGY</sequence>
<dbReference type="InterPro" id="IPR045272">
    <property type="entry name" value="ANXUR1/2-like"/>
</dbReference>
<dbReference type="Gramene" id="mRNA:HanXRQr2_Chr07g0310491">
    <property type="protein sequence ID" value="CDS:HanXRQr2_Chr07g0310491.1"/>
    <property type="gene ID" value="HanXRQr2_Chr07g0310491"/>
</dbReference>
<dbReference type="Gene3D" id="3.30.200.20">
    <property type="entry name" value="Phosphorylase Kinase, domain 1"/>
    <property type="match status" value="1"/>
</dbReference>
<dbReference type="GO" id="GO:0004674">
    <property type="term" value="F:protein serine/threonine kinase activity"/>
    <property type="evidence" value="ECO:0007669"/>
    <property type="project" value="UniProtKB-KW"/>
</dbReference>
<dbReference type="FunFam" id="3.30.200.20:FF:000039">
    <property type="entry name" value="receptor-like protein kinase FERONIA"/>
    <property type="match status" value="1"/>
</dbReference>
<dbReference type="SUPFAM" id="SSF56112">
    <property type="entry name" value="Protein kinase-like (PK-like)"/>
    <property type="match status" value="1"/>
</dbReference>
<dbReference type="GO" id="GO:0004672">
    <property type="term" value="F:protein kinase activity"/>
    <property type="evidence" value="ECO:0000318"/>
    <property type="project" value="GO_Central"/>
</dbReference>
<evidence type="ECO:0000256" key="7">
    <source>
        <dbReference type="ARBA" id="ARBA00022692"/>
    </source>
</evidence>
<evidence type="ECO:0000313" key="21">
    <source>
        <dbReference type="Proteomes" id="UP000215914"/>
    </source>
</evidence>
<name>A0A251UFU3_HELAN</name>
<evidence type="ECO:0000256" key="15">
    <source>
        <dbReference type="ARBA" id="ARBA00023180"/>
    </source>
</evidence>
<dbReference type="SMART" id="SM00220">
    <property type="entry name" value="S_TKc"/>
    <property type="match status" value="1"/>
</dbReference>
<keyword evidence="12" id="KW-1133">Transmembrane helix</keyword>
<keyword evidence="8" id="KW-0732">Signal</keyword>
<keyword evidence="13" id="KW-0472">Membrane</keyword>
<gene>
    <name evidence="20" type="ORF">HannXRQ_Chr07g0201111</name>
    <name evidence="19" type="ORF">HanXRQr2_Chr07g0310491</name>
</gene>
<evidence type="ECO:0000256" key="9">
    <source>
        <dbReference type="ARBA" id="ARBA00022741"/>
    </source>
</evidence>
<keyword evidence="10" id="KW-0418">Kinase</keyword>
<keyword evidence="5 17" id="KW-0723">Serine/threonine-protein kinase</keyword>
<evidence type="ECO:0000256" key="16">
    <source>
        <dbReference type="PROSITE-ProRule" id="PRU10141"/>
    </source>
</evidence>
<dbReference type="EMBL" id="MNCJ02000322">
    <property type="protein sequence ID" value="KAF5799960.1"/>
    <property type="molecule type" value="Genomic_DNA"/>
</dbReference>
<dbReference type="GO" id="GO:0002229">
    <property type="term" value="P:defense response to oomycetes"/>
    <property type="evidence" value="ECO:0007669"/>
    <property type="project" value="UniProtKB-ARBA"/>
</dbReference>
<evidence type="ECO:0000259" key="18">
    <source>
        <dbReference type="PROSITE" id="PS50011"/>
    </source>
</evidence>
<evidence type="ECO:0000256" key="17">
    <source>
        <dbReference type="RuleBase" id="RU000304"/>
    </source>
</evidence>
<proteinExistence type="inferred from homology"/>
<reference evidence="19" key="3">
    <citation type="submission" date="2020-06" db="EMBL/GenBank/DDBJ databases">
        <title>Helianthus annuus Genome sequencing and assembly Release 2.</title>
        <authorList>
            <person name="Gouzy J."/>
            <person name="Langlade N."/>
            <person name="Munos S."/>
        </authorList>
    </citation>
    <scope>NUCLEOTIDE SEQUENCE</scope>
    <source>
        <tissue evidence="19">Leaves</tissue>
    </source>
</reference>
<keyword evidence="15" id="KW-0325">Glycoprotein</keyword>
<dbReference type="Pfam" id="PF00069">
    <property type="entry name" value="Pkinase"/>
    <property type="match status" value="1"/>
</dbReference>
<dbReference type="GO" id="GO:0005886">
    <property type="term" value="C:plasma membrane"/>
    <property type="evidence" value="ECO:0000318"/>
    <property type="project" value="GO_Central"/>
</dbReference>
<dbReference type="PROSITE" id="PS00108">
    <property type="entry name" value="PROTEIN_KINASE_ST"/>
    <property type="match status" value="1"/>
</dbReference>